<dbReference type="AlphaFoldDB" id="A0A0N0CSZ0"/>
<comment type="caution">
    <text evidence="7">The sequence shown here is derived from an EMBL/GenBank/DDBJ whole genome shotgun (WGS) entry which is preliminary data.</text>
</comment>
<keyword evidence="3 4" id="KW-0288">FMN</keyword>
<dbReference type="InterPro" id="IPR005252">
    <property type="entry name" value="CoaBC"/>
</dbReference>
<gene>
    <name evidence="3" type="primary">coaBC</name>
    <name evidence="7" type="ORF">RZ71_06650</name>
</gene>
<keyword evidence="3" id="KW-0479">Metal-binding</keyword>
<dbReference type="UniPathway" id="UPA00241">
    <property type="reaction ID" value="UER00353"/>
</dbReference>
<comment type="pathway">
    <text evidence="3 4">Cofactor biosynthesis; coenzyme A biosynthesis; CoA from (R)-pantothenate: step 2/5.</text>
</comment>
<evidence type="ECO:0000313" key="8">
    <source>
        <dbReference type="Proteomes" id="UP000037778"/>
    </source>
</evidence>
<keyword evidence="8" id="KW-1185">Reference proteome</keyword>
<keyword evidence="3 4" id="KW-0285">Flavoprotein</keyword>
<comment type="function">
    <text evidence="3">Catalyzes two sequential steps in the biosynthesis of coenzyme A. In the first step cysteine is conjugated to 4'-phosphopantothenate to form 4-phosphopantothenoylcysteine. In the second step the latter compound is decarboxylated to form 4'-phosphopantotheine.</text>
</comment>
<dbReference type="Proteomes" id="UP000037778">
    <property type="component" value="Unassembled WGS sequence"/>
</dbReference>
<feature type="domain" description="Flavoprotein" evidence="5">
    <location>
        <begin position="4"/>
        <end position="176"/>
    </location>
</feature>
<feature type="binding site" evidence="3">
    <location>
        <position position="339"/>
    </location>
    <ligand>
        <name>CTP</name>
        <dbReference type="ChEBI" id="CHEBI:37563"/>
    </ligand>
</feature>
<evidence type="ECO:0000259" key="5">
    <source>
        <dbReference type="Pfam" id="PF02441"/>
    </source>
</evidence>
<keyword evidence="3" id="KW-0511">Multifunctional enzyme</keyword>
<comment type="similarity">
    <text evidence="3 4">In the C-terminal section; belongs to the PPC synthetase family.</text>
</comment>
<comment type="pathway">
    <text evidence="3 4">Cofactor biosynthesis; coenzyme A biosynthesis; CoA from (R)-pantothenate: step 3/5.</text>
</comment>
<dbReference type="PATRIC" id="fig|148814.8.peg.712"/>
<feature type="binding site" evidence="3">
    <location>
        <position position="277"/>
    </location>
    <ligand>
        <name>CTP</name>
        <dbReference type="ChEBI" id="CHEBI:37563"/>
    </ligand>
</feature>
<feature type="binding site" evidence="3">
    <location>
        <position position="287"/>
    </location>
    <ligand>
        <name>CTP</name>
        <dbReference type="ChEBI" id="CHEBI:37563"/>
    </ligand>
</feature>
<dbReference type="InterPro" id="IPR036551">
    <property type="entry name" value="Flavin_trans-like"/>
</dbReference>
<accession>A0A0N0CSZ0</accession>
<reference evidence="7 8" key="1">
    <citation type="journal article" date="2015" name="Genome Biol. Evol.">
        <title>Functionally Structured Genomes in Lactobacillus kunkeei Colonizing the Honey Crop and Food Products of Honeybees and Stingless Bees.</title>
        <authorList>
            <person name="Tamarit D."/>
            <person name="Ellegaard K.M."/>
            <person name="Wikander J."/>
            <person name="Olofsson T."/>
            <person name="Vasquez A."/>
            <person name="Andersson S.G."/>
        </authorList>
    </citation>
    <scope>NUCLEOTIDE SEQUENCE [LARGE SCALE GENOMIC DNA]</scope>
    <source>
        <strain evidence="7 8">LAko</strain>
    </source>
</reference>
<dbReference type="GO" id="GO:0015941">
    <property type="term" value="P:pantothenate catabolic process"/>
    <property type="evidence" value="ECO:0007669"/>
    <property type="project" value="InterPro"/>
</dbReference>
<dbReference type="GO" id="GO:0004632">
    <property type="term" value="F:phosphopantothenate--cysteine ligase activity"/>
    <property type="evidence" value="ECO:0007669"/>
    <property type="project" value="UniProtKB-UniRule"/>
</dbReference>
<name>A0A0N0CSZ0_9LACO</name>
<sequence length="396" mass="42987">MNNKKIALYVTGSIAAYKSLTLARLLVKNGNDVRVVMSGGAQQFVTPLAFQTLTKNFVFTDTFDEKDANEITHIDIATWADISIVAPATANTIAKLANGIGDNAVTTTLLATPSTKVIVPAMNNNMWDNPATQRNIQQIEADGCKIIYPTSGFLAEGYEAKGRMIEPDEIIERLESMVEQNNRLAGKKMIVTAGGTREAIDPVRYISNNSSGKMGYAIARAAMNAGADVTLISSSETQHINGNVNVINVSSANEMKSAIEDNFNDADALVMAAAVSDYTPATYSEQKIKKNGDELDIHLVKTPDILKELSKIKDNQFVVGFAAETQNLLDNAKQKLAKKKLDLLLANDVSNKAIGFNSDNNQVSFIDETGVFKKSDVESKDKIANELIDIISERID</sequence>
<dbReference type="EC" id="6.3.2.5" evidence="3"/>
<dbReference type="RefSeq" id="WP_337589051.1">
    <property type="nucleotide sequence ID" value="NZ_JXCY01000006.1"/>
</dbReference>
<evidence type="ECO:0000256" key="3">
    <source>
        <dbReference type="HAMAP-Rule" id="MF_02225"/>
    </source>
</evidence>
<dbReference type="NCBIfam" id="TIGR00521">
    <property type="entry name" value="coaBC_dfp"/>
    <property type="match status" value="1"/>
</dbReference>
<evidence type="ECO:0000313" key="7">
    <source>
        <dbReference type="EMBL" id="KOY76216.1"/>
    </source>
</evidence>
<comment type="cofactor">
    <cofactor evidence="3">
        <name>Mg(2+)</name>
        <dbReference type="ChEBI" id="CHEBI:18420"/>
    </cofactor>
</comment>
<dbReference type="EC" id="4.1.1.36" evidence="3"/>
<dbReference type="GO" id="GO:0010181">
    <property type="term" value="F:FMN binding"/>
    <property type="evidence" value="ECO:0007669"/>
    <property type="project" value="UniProtKB-UniRule"/>
</dbReference>
<protein>
    <recommendedName>
        <fullName evidence="3">Coenzyme A biosynthesis bifunctional protein CoaBC</fullName>
    </recommendedName>
    <alternativeName>
        <fullName evidence="3">DNA/pantothenate metabolism flavoprotein</fullName>
    </alternativeName>
    <alternativeName>
        <fullName evidence="3">Phosphopantothenoylcysteine synthetase/decarboxylase</fullName>
        <shortName evidence="3">PPCS-PPCDC</shortName>
    </alternativeName>
    <domain>
        <recommendedName>
            <fullName evidence="3">Phosphopantothenoylcysteine decarboxylase</fullName>
            <shortName evidence="3">PPC decarboxylase</shortName>
            <shortName evidence="3">PPC-DC</shortName>
            <ecNumber evidence="3">4.1.1.36</ecNumber>
        </recommendedName>
        <alternativeName>
            <fullName evidence="3">CoaC</fullName>
        </alternativeName>
    </domain>
    <domain>
        <recommendedName>
            <fullName evidence="3">Phosphopantothenate--cysteine ligase</fullName>
            <ecNumber evidence="3">6.3.2.5</ecNumber>
        </recommendedName>
        <alternativeName>
            <fullName evidence="3">CoaB</fullName>
        </alternativeName>
        <alternativeName>
            <fullName evidence="3">Phosphopantothenoylcysteine synthetase</fullName>
            <shortName evidence="3">PPC synthetase</shortName>
            <shortName evidence="3">PPC-S</shortName>
        </alternativeName>
    </domain>
</protein>
<dbReference type="GO" id="GO:0071513">
    <property type="term" value="C:phosphopantothenoylcysteine decarboxylase complex"/>
    <property type="evidence" value="ECO:0007669"/>
    <property type="project" value="TreeGrafter"/>
</dbReference>
<organism evidence="7 8">
    <name type="scientific">Apilactobacillus kunkeei</name>
    <dbReference type="NCBI Taxonomy" id="148814"/>
    <lineage>
        <taxon>Bacteria</taxon>
        <taxon>Bacillati</taxon>
        <taxon>Bacillota</taxon>
        <taxon>Bacilli</taxon>
        <taxon>Lactobacillales</taxon>
        <taxon>Lactobacillaceae</taxon>
        <taxon>Apilactobacillus</taxon>
    </lineage>
</organism>
<feature type="binding site" evidence="3">
    <location>
        <position position="321"/>
    </location>
    <ligand>
        <name>CTP</name>
        <dbReference type="ChEBI" id="CHEBI:37563"/>
    </ligand>
</feature>
<evidence type="ECO:0000256" key="1">
    <source>
        <dbReference type="ARBA" id="ARBA00022793"/>
    </source>
</evidence>
<dbReference type="SUPFAM" id="SSF102645">
    <property type="entry name" value="CoaB-like"/>
    <property type="match status" value="1"/>
</dbReference>
<evidence type="ECO:0000259" key="6">
    <source>
        <dbReference type="Pfam" id="PF04127"/>
    </source>
</evidence>
<feature type="domain" description="DNA/pantothenate metabolism flavoprotein C-terminal" evidence="6">
    <location>
        <begin position="184"/>
        <end position="393"/>
    </location>
</feature>
<dbReference type="GO" id="GO:0015937">
    <property type="term" value="P:coenzyme A biosynthetic process"/>
    <property type="evidence" value="ECO:0007669"/>
    <property type="project" value="UniProtKB-UniRule"/>
</dbReference>
<dbReference type="Pfam" id="PF02441">
    <property type="entry name" value="Flavoprotein"/>
    <property type="match status" value="1"/>
</dbReference>
<keyword evidence="3 4" id="KW-0436">Ligase</keyword>
<comment type="similarity">
    <text evidence="3 4">In the N-terminal section; belongs to the HFCD (homo-oligomeric flavin containing Cys decarboxylase) superfamily.</text>
</comment>
<keyword evidence="2 3" id="KW-0456">Lyase</keyword>
<dbReference type="SUPFAM" id="SSF52507">
    <property type="entry name" value="Homo-oligomeric flavin-containing Cys decarboxylases, HFCD"/>
    <property type="match status" value="1"/>
</dbReference>
<comment type="caution">
    <text evidence="3">Lacks conserved residue(s) required for the propagation of feature annotation.</text>
</comment>
<dbReference type="PANTHER" id="PTHR14359:SF6">
    <property type="entry name" value="PHOSPHOPANTOTHENOYLCYSTEINE DECARBOXYLASE"/>
    <property type="match status" value="1"/>
</dbReference>
<evidence type="ECO:0000256" key="4">
    <source>
        <dbReference type="RuleBase" id="RU364078"/>
    </source>
</evidence>
<dbReference type="HAMAP" id="MF_02225">
    <property type="entry name" value="CoaBC"/>
    <property type="match status" value="1"/>
</dbReference>
<keyword evidence="3" id="KW-0460">Magnesium</keyword>
<dbReference type="InterPro" id="IPR035929">
    <property type="entry name" value="CoaB-like_sf"/>
</dbReference>
<comment type="catalytic activity">
    <reaction evidence="3 4">
        <text>(R)-4'-phosphopantothenate + L-cysteine + CTP = N-[(R)-4-phosphopantothenoyl]-L-cysteine + CMP + diphosphate + H(+)</text>
        <dbReference type="Rhea" id="RHEA:19397"/>
        <dbReference type="ChEBI" id="CHEBI:10986"/>
        <dbReference type="ChEBI" id="CHEBI:15378"/>
        <dbReference type="ChEBI" id="CHEBI:33019"/>
        <dbReference type="ChEBI" id="CHEBI:35235"/>
        <dbReference type="ChEBI" id="CHEBI:37563"/>
        <dbReference type="ChEBI" id="CHEBI:59458"/>
        <dbReference type="ChEBI" id="CHEBI:60377"/>
        <dbReference type="EC" id="6.3.2.5"/>
    </reaction>
</comment>
<dbReference type="GO" id="GO:0004633">
    <property type="term" value="F:phosphopantothenoylcysteine decarboxylase activity"/>
    <property type="evidence" value="ECO:0007669"/>
    <property type="project" value="UniProtKB-UniRule"/>
</dbReference>
<keyword evidence="1 3" id="KW-0210">Decarboxylase</keyword>
<dbReference type="EMBL" id="JXCY01000006">
    <property type="protein sequence ID" value="KOY76216.1"/>
    <property type="molecule type" value="Genomic_DNA"/>
</dbReference>
<comment type="catalytic activity">
    <reaction evidence="3 4">
        <text>N-[(R)-4-phosphopantothenoyl]-L-cysteine + H(+) = (R)-4'-phosphopantetheine + CO2</text>
        <dbReference type="Rhea" id="RHEA:16793"/>
        <dbReference type="ChEBI" id="CHEBI:15378"/>
        <dbReference type="ChEBI" id="CHEBI:16526"/>
        <dbReference type="ChEBI" id="CHEBI:59458"/>
        <dbReference type="ChEBI" id="CHEBI:61723"/>
        <dbReference type="EC" id="4.1.1.36"/>
    </reaction>
</comment>
<dbReference type="PANTHER" id="PTHR14359">
    <property type="entry name" value="HOMO-OLIGOMERIC FLAVIN CONTAINING CYS DECARBOXYLASE FAMILY"/>
    <property type="match status" value="1"/>
</dbReference>
<comment type="cofactor">
    <cofactor evidence="3">
        <name>FMN</name>
        <dbReference type="ChEBI" id="CHEBI:58210"/>
    </cofactor>
    <text evidence="3">Binds 1 FMN per subunit.</text>
</comment>
<dbReference type="InterPro" id="IPR007085">
    <property type="entry name" value="DNA/pantothenate-metab_flavo_C"/>
</dbReference>
<feature type="binding site" evidence="3">
    <location>
        <begin position="303"/>
        <end position="306"/>
    </location>
    <ligand>
        <name>CTP</name>
        <dbReference type="ChEBI" id="CHEBI:37563"/>
    </ligand>
</feature>
<dbReference type="Gene3D" id="3.40.50.10300">
    <property type="entry name" value="CoaB-like"/>
    <property type="match status" value="1"/>
</dbReference>
<dbReference type="Pfam" id="PF04127">
    <property type="entry name" value="DFP"/>
    <property type="match status" value="1"/>
</dbReference>
<dbReference type="GO" id="GO:0046872">
    <property type="term" value="F:metal ion binding"/>
    <property type="evidence" value="ECO:0007669"/>
    <property type="project" value="UniProtKB-KW"/>
</dbReference>
<dbReference type="Gene3D" id="3.40.50.1950">
    <property type="entry name" value="Flavin prenyltransferase-like"/>
    <property type="match status" value="1"/>
</dbReference>
<feature type="binding site" evidence="3">
    <location>
        <position position="335"/>
    </location>
    <ligand>
        <name>CTP</name>
        <dbReference type="ChEBI" id="CHEBI:37563"/>
    </ligand>
</feature>
<feature type="region of interest" description="Phosphopantothenoylcysteine decarboxylase" evidence="3">
    <location>
        <begin position="1"/>
        <end position="188"/>
    </location>
</feature>
<evidence type="ECO:0000256" key="2">
    <source>
        <dbReference type="ARBA" id="ARBA00023239"/>
    </source>
</evidence>
<comment type="function">
    <text evidence="4">Catalyzes two steps in the biosynthesis of coenzyme A. In the first step cysteine is conjugated to 4'-phosphopantothenate to form 4-phosphopantothenoylcysteine, in the latter compound is decarboxylated to form 4'-phosphopantotheine.</text>
</comment>
<proteinExistence type="inferred from homology"/>
<feature type="region of interest" description="Phosphopantothenate--cysteine ligase" evidence="3">
    <location>
        <begin position="189"/>
        <end position="396"/>
    </location>
</feature>
<dbReference type="InterPro" id="IPR003382">
    <property type="entry name" value="Flavoprotein"/>
</dbReference>